<feature type="domain" description="LysM" evidence="5">
    <location>
        <begin position="255"/>
        <end position="299"/>
    </location>
</feature>
<dbReference type="InterPro" id="IPR051056">
    <property type="entry name" value="Glycosyl_Hydrolase_73"/>
</dbReference>
<protein>
    <recommendedName>
        <fullName evidence="4">Peptidoglycan hydrolase</fullName>
    </recommendedName>
</protein>
<sequence>MFFFVFPALLYSQEKYTREAYIEKYWRVAVEEMHKSGIPASITLAQACLESDNGNSYLAVKGNNHFGIKCHGWDGKSIRRDDDRRNECFRSYGNAIESFRDHSDFLVSRSRYSKLFDLEPTDYEGWAYGLSEAGYATDPSYPQSLIRIIETHNLMKYDRIGAAETVPYVAPYAEGLEEGFYGFRLTRELEDVNGLAYIVTSGEESIRSIAKEFNLTNRELKRYNDLKTGSRKVLDEGMKIYLVPKKRKAPRGTASSHVVEGRETLWDISQKYGIKLKSLCRMNGLEADGKVAPGDEIKLR</sequence>
<dbReference type="PANTHER" id="PTHR33308">
    <property type="entry name" value="PEPTIDOGLYCAN HYDROLASE FLGJ"/>
    <property type="match status" value="1"/>
</dbReference>
<dbReference type="InterPro" id="IPR018392">
    <property type="entry name" value="LysM"/>
</dbReference>
<dbReference type="Pfam" id="PF01476">
    <property type="entry name" value="LysM"/>
    <property type="match status" value="2"/>
</dbReference>
<dbReference type="SMART" id="SM00047">
    <property type="entry name" value="LYZ2"/>
    <property type="match status" value="1"/>
</dbReference>
<reference evidence="6" key="2">
    <citation type="journal article" date="2021" name="PeerJ">
        <title>Extensive microbial diversity within the chicken gut microbiome revealed by metagenomics and culture.</title>
        <authorList>
            <person name="Gilroy R."/>
            <person name="Ravi A."/>
            <person name="Getino M."/>
            <person name="Pursley I."/>
            <person name="Horton D.L."/>
            <person name="Alikhan N.F."/>
            <person name="Baker D."/>
            <person name="Gharbi K."/>
            <person name="Hall N."/>
            <person name="Watson M."/>
            <person name="Adriaenssens E.M."/>
            <person name="Foster-Nyarko E."/>
            <person name="Jarju S."/>
            <person name="Secka A."/>
            <person name="Antonio M."/>
            <person name="Oren A."/>
            <person name="Chaudhuri R.R."/>
            <person name="La Ragione R."/>
            <person name="Hildebrand F."/>
            <person name="Pallen M.J."/>
        </authorList>
    </citation>
    <scope>NUCLEOTIDE SEQUENCE</scope>
    <source>
        <strain evidence="6">B3-2255</strain>
    </source>
</reference>
<dbReference type="InterPro" id="IPR036779">
    <property type="entry name" value="LysM_dom_sf"/>
</dbReference>
<keyword evidence="3" id="KW-0378">Hydrolase</keyword>
<dbReference type="Gene3D" id="3.10.350.10">
    <property type="entry name" value="LysM domain"/>
    <property type="match status" value="1"/>
</dbReference>
<organism evidence="6 7">
    <name type="scientific">Candidatus Merdivivens faecigallinarum</name>
    <dbReference type="NCBI Taxonomy" id="2840871"/>
    <lineage>
        <taxon>Bacteria</taxon>
        <taxon>Pseudomonadati</taxon>
        <taxon>Bacteroidota</taxon>
        <taxon>Bacteroidia</taxon>
        <taxon>Bacteroidales</taxon>
        <taxon>Muribaculaceae</taxon>
        <taxon>Muribaculaceae incertae sedis</taxon>
        <taxon>Candidatus Merdivivens</taxon>
    </lineage>
</organism>
<dbReference type="SMART" id="SM00257">
    <property type="entry name" value="LysM"/>
    <property type="match status" value="2"/>
</dbReference>
<keyword evidence="1" id="KW-0929">Antimicrobial</keyword>
<dbReference type="AlphaFoldDB" id="A0A9D9J1D1"/>
<dbReference type="GO" id="GO:0042742">
    <property type="term" value="P:defense response to bacterium"/>
    <property type="evidence" value="ECO:0007669"/>
    <property type="project" value="UniProtKB-KW"/>
</dbReference>
<dbReference type="SUPFAM" id="SSF54106">
    <property type="entry name" value="LysM domain"/>
    <property type="match status" value="1"/>
</dbReference>
<evidence type="ECO:0000256" key="2">
    <source>
        <dbReference type="ARBA" id="ARBA00022638"/>
    </source>
</evidence>
<name>A0A9D9J1D1_9BACT</name>
<dbReference type="CDD" id="cd00118">
    <property type="entry name" value="LysM"/>
    <property type="match status" value="1"/>
</dbReference>
<dbReference type="Pfam" id="PF01832">
    <property type="entry name" value="Glucosaminidase"/>
    <property type="match status" value="1"/>
</dbReference>
<evidence type="ECO:0000259" key="5">
    <source>
        <dbReference type="PROSITE" id="PS51782"/>
    </source>
</evidence>
<gene>
    <name evidence="6" type="ORF">IAC87_04690</name>
</gene>
<dbReference type="EMBL" id="JADILY010000099">
    <property type="protein sequence ID" value="MBO8481825.1"/>
    <property type="molecule type" value="Genomic_DNA"/>
</dbReference>
<keyword evidence="2" id="KW-0081">Bacteriolytic enzyme</keyword>
<accession>A0A9D9J1D1</accession>
<dbReference type="GO" id="GO:0031640">
    <property type="term" value="P:killing of cells of another organism"/>
    <property type="evidence" value="ECO:0007669"/>
    <property type="project" value="UniProtKB-KW"/>
</dbReference>
<comment type="caution">
    <text evidence="6">The sequence shown here is derived from an EMBL/GenBank/DDBJ whole genome shotgun (WGS) entry which is preliminary data.</text>
</comment>
<dbReference type="Gene3D" id="1.10.530.10">
    <property type="match status" value="1"/>
</dbReference>
<evidence type="ECO:0000313" key="7">
    <source>
        <dbReference type="Proteomes" id="UP000823772"/>
    </source>
</evidence>
<dbReference type="PROSITE" id="PS51782">
    <property type="entry name" value="LYSM"/>
    <property type="match status" value="2"/>
</dbReference>
<evidence type="ECO:0000313" key="6">
    <source>
        <dbReference type="EMBL" id="MBO8481825.1"/>
    </source>
</evidence>
<proteinExistence type="predicted"/>
<dbReference type="GO" id="GO:0004040">
    <property type="term" value="F:amidase activity"/>
    <property type="evidence" value="ECO:0007669"/>
    <property type="project" value="InterPro"/>
</dbReference>
<dbReference type="PANTHER" id="PTHR33308:SF9">
    <property type="entry name" value="PEPTIDOGLYCAN HYDROLASE FLGJ"/>
    <property type="match status" value="1"/>
</dbReference>
<evidence type="ECO:0000256" key="1">
    <source>
        <dbReference type="ARBA" id="ARBA00022529"/>
    </source>
</evidence>
<dbReference type="InterPro" id="IPR002901">
    <property type="entry name" value="MGlyc_endo_b_GlcNAc-like_dom"/>
</dbReference>
<dbReference type="Proteomes" id="UP000823772">
    <property type="component" value="Unassembled WGS sequence"/>
</dbReference>
<reference evidence="6" key="1">
    <citation type="submission" date="2020-10" db="EMBL/GenBank/DDBJ databases">
        <authorList>
            <person name="Gilroy R."/>
        </authorList>
    </citation>
    <scope>NUCLEOTIDE SEQUENCE</scope>
    <source>
        <strain evidence="6">B3-2255</strain>
    </source>
</reference>
<feature type="domain" description="LysM" evidence="5">
    <location>
        <begin position="195"/>
        <end position="242"/>
    </location>
</feature>
<evidence type="ECO:0000256" key="3">
    <source>
        <dbReference type="ARBA" id="ARBA00022801"/>
    </source>
</evidence>
<evidence type="ECO:0000256" key="4">
    <source>
        <dbReference type="ARBA" id="ARBA00032108"/>
    </source>
</evidence>